<keyword evidence="7" id="KW-1185">Reference proteome</keyword>
<dbReference type="Proteomes" id="UP000053732">
    <property type="component" value="Unassembled WGS sequence"/>
</dbReference>
<dbReference type="Pfam" id="PF12796">
    <property type="entry name" value="Ank_2"/>
    <property type="match status" value="1"/>
</dbReference>
<reference evidence="6 7" key="1">
    <citation type="journal article" date="2014" name="Nat. Commun.">
        <title>Multiple recent horizontal transfers of a large genomic region in cheese making fungi.</title>
        <authorList>
            <person name="Cheeseman K."/>
            <person name="Ropars J."/>
            <person name="Renault P."/>
            <person name="Dupont J."/>
            <person name="Gouzy J."/>
            <person name="Branca A."/>
            <person name="Abraham A.L."/>
            <person name="Ceppi M."/>
            <person name="Conseiller E."/>
            <person name="Debuchy R."/>
            <person name="Malagnac F."/>
            <person name="Goarin A."/>
            <person name="Silar P."/>
            <person name="Lacoste S."/>
            <person name="Sallet E."/>
            <person name="Bensimon A."/>
            <person name="Giraud T."/>
            <person name="Brygoo Y."/>
        </authorList>
    </citation>
    <scope>NUCLEOTIDE SEQUENCE [LARGE SCALE GENOMIC DNA]</scope>
    <source>
        <strain evidence="7">FM 013</strain>
    </source>
</reference>
<evidence type="ECO:0000256" key="1">
    <source>
        <dbReference type="ARBA" id="ARBA00022737"/>
    </source>
</evidence>
<dbReference type="SMART" id="SM00248">
    <property type="entry name" value="ANK"/>
    <property type="match status" value="3"/>
</dbReference>
<evidence type="ECO:0000256" key="2">
    <source>
        <dbReference type="ARBA" id="ARBA00023043"/>
    </source>
</evidence>
<organism evidence="6 7">
    <name type="scientific">Penicillium camemberti (strain FM 013)</name>
    <dbReference type="NCBI Taxonomy" id="1429867"/>
    <lineage>
        <taxon>Eukaryota</taxon>
        <taxon>Fungi</taxon>
        <taxon>Dikarya</taxon>
        <taxon>Ascomycota</taxon>
        <taxon>Pezizomycotina</taxon>
        <taxon>Eurotiomycetes</taxon>
        <taxon>Eurotiomycetidae</taxon>
        <taxon>Eurotiales</taxon>
        <taxon>Aspergillaceae</taxon>
        <taxon>Penicillium</taxon>
    </lineage>
</organism>
<sequence length="607" mass="69375">MVSCKLISPMPDTKQNQIQSAHEPNVENQQSLQRQEHGESGRLHGTHSPAKILELPTELLYDVLDYLSTEDLVSFAFCRWDLFQALIGFLESKARPSLRNLGHLVTLFEGKWPQKWLRIIVPICARSEQPILRDLGTIVALFEDSHWPKKQLQDIILESARHDQPAVHSCVELGFEEVACRYLRKSPHALFDTNILHMTALHISVLKRVQNVVQEIGSIVQNMPEFDRVEFVNRHDDIQNTPLDYAITTSSSTIANMLISAGARIDDTDRLGFTPLMNACHLGRDEVVHCLVDRGANIRATNSFNLSVLECIVIGESRTKEALLQRICPHATQVQLNRALWPAVNDKKKELVGILLRFGADGQYAGILEEADWYDAERNGHPRSTTHRPVEASIPLSRRHLNPSMASGFMSREPDFLADLNPIMHSEASTDDDGIVDGFGTFRRSPIFIFRYGPDFATKFSAKYADGHDINDRENVSSFDVRITQLRDSNDRGRHWRYSKDNVLGICAVAFEERKSPDKVYKLRRGVWVKIKWRNIMTVDQGLLQGNCSWIPRDDFTRLCGSKNLAESKLREGWKRQEDRFINWKHRDESQASRARRLPAPFPWDLT</sequence>
<evidence type="ECO:0000259" key="5">
    <source>
        <dbReference type="PROSITE" id="PS50181"/>
    </source>
</evidence>
<feature type="region of interest" description="Disordered" evidence="4">
    <location>
        <begin position="1"/>
        <end position="47"/>
    </location>
</feature>
<evidence type="ECO:0000256" key="4">
    <source>
        <dbReference type="SAM" id="MobiDB-lite"/>
    </source>
</evidence>
<dbReference type="PANTHER" id="PTHR24198">
    <property type="entry name" value="ANKYRIN REPEAT AND PROTEIN KINASE DOMAIN-CONTAINING PROTEIN"/>
    <property type="match status" value="1"/>
</dbReference>
<dbReference type="SUPFAM" id="SSF48403">
    <property type="entry name" value="Ankyrin repeat"/>
    <property type="match status" value="1"/>
</dbReference>
<dbReference type="PROSITE" id="PS50088">
    <property type="entry name" value="ANK_REPEAT"/>
    <property type="match status" value="2"/>
</dbReference>
<protein>
    <submittedName>
        <fullName evidence="6">Cyclin-like F-box</fullName>
    </submittedName>
</protein>
<dbReference type="PROSITE" id="PS50181">
    <property type="entry name" value="FBOX"/>
    <property type="match status" value="1"/>
</dbReference>
<name>A0A0G4PGH9_PENC3</name>
<evidence type="ECO:0000256" key="3">
    <source>
        <dbReference type="PROSITE-ProRule" id="PRU00023"/>
    </source>
</evidence>
<dbReference type="PROSITE" id="PS50297">
    <property type="entry name" value="ANK_REP_REGION"/>
    <property type="match status" value="1"/>
</dbReference>
<gene>
    <name evidence="6" type="ORF">PCAMFM013_S015g000022</name>
</gene>
<dbReference type="InterPro" id="IPR001810">
    <property type="entry name" value="F-box_dom"/>
</dbReference>
<dbReference type="AlphaFoldDB" id="A0A0G4PGH9"/>
<keyword evidence="1" id="KW-0677">Repeat</keyword>
<dbReference type="Gene3D" id="1.25.40.20">
    <property type="entry name" value="Ankyrin repeat-containing domain"/>
    <property type="match status" value="1"/>
</dbReference>
<dbReference type="STRING" id="1429867.A0A0G4PGH9"/>
<dbReference type="InterPro" id="IPR002110">
    <property type="entry name" value="Ankyrin_rpt"/>
</dbReference>
<accession>A0A0G4PGH9</accession>
<feature type="compositionally biased region" description="Polar residues" evidence="4">
    <location>
        <begin position="13"/>
        <end position="33"/>
    </location>
</feature>
<proteinExistence type="predicted"/>
<evidence type="ECO:0000313" key="6">
    <source>
        <dbReference type="EMBL" id="CRL25436.1"/>
    </source>
</evidence>
<evidence type="ECO:0000313" key="7">
    <source>
        <dbReference type="Proteomes" id="UP000053732"/>
    </source>
</evidence>
<feature type="domain" description="F-box" evidence="5">
    <location>
        <begin position="49"/>
        <end position="76"/>
    </location>
</feature>
<dbReference type="InterPro" id="IPR036770">
    <property type="entry name" value="Ankyrin_rpt-contain_sf"/>
</dbReference>
<dbReference type="PANTHER" id="PTHR24198:SF165">
    <property type="entry name" value="ANKYRIN REPEAT-CONTAINING PROTEIN-RELATED"/>
    <property type="match status" value="1"/>
</dbReference>
<keyword evidence="2 3" id="KW-0040">ANK repeat</keyword>
<feature type="repeat" description="ANK" evidence="3">
    <location>
        <begin position="238"/>
        <end position="270"/>
    </location>
</feature>
<feature type="repeat" description="ANK" evidence="3">
    <location>
        <begin position="271"/>
        <end position="303"/>
    </location>
</feature>
<dbReference type="EMBL" id="HG793148">
    <property type="protein sequence ID" value="CRL25436.1"/>
    <property type="molecule type" value="Genomic_DNA"/>
</dbReference>